<accession>A0A9P0M4T4</accession>
<proteinExistence type="predicted"/>
<evidence type="ECO:0000313" key="1">
    <source>
        <dbReference type="EMBL" id="CAH2004990.1"/>
    </source>
</evidence>
<organism evidence="1 2">
    <name type="scientific">Acanthoscelides obtectus</name>
    <name type="common">Bean weevil</name>
    <name type="synonym">Bruchus obtectus</name>
    <dbReference type="NCBI Taxonomy" id="200917"/>
    <lineage>
        <taxon>Eukaryota</taxon>
        <taxon>Metazoa</taxon>
        <taxon>Ecdysozoa</taxon>
        <taxon>Arthropoda</taxon>
        <taxon>Hexapoda</taxon>
        <taxon>Insecta</taxon>
        <taxon>Pterygota</taxon>
        <taxon>Neoptera</taxon>
        <taxon>Endopterygota</taxon>
        <taxon>Coleoptera</taxon>
        <taxon>Polyphaga</taxon>
        <taxon>Cucujiformia</taxon>
        <taxon>Chrysomeloidea</taxon>
        <taxon>Chrysomelidae</taxon>
        <taxon>Bruchinae</taxon>
        <taxon>Bruchini</taxon>
        <taxon>Acanthoscelides</taxon>
    </lineage>
</organism>
<comment type="caution">
    <text evidence="1">The sequence shown here is derived from an EMBL/GenBank/DDBJ whole genome shotgun (WGS) entry which is preliminary data.</text>
</comment>
<reference evidence="1" key="1">
    <citation type="submission" date="2022-03" db="EMBL/GenBank/DDBJ databases">
        <authorList>
            <person name="Sayadi A."/>
        </authorList>
    </citation>
    <scope>NUCLEOTIDE SEQUENCE</scope>
</reference>
<dbReference type="EMBL" id="CAKOFQ010007615">
    <property type="protein sequence ID" value="CAH2004990.1"/>
    <property type="molecule type" value="Genomic_DNA"/>
</dbReference>
<feature type="non-terminal residue" evidence="1">
    <location>
        <position position="1"/>
    </location>
</feature>
<protein>
    <submittedName>
        <fullName evidence="1">Uncharacterized protein</fullName>
    </submittedName>
</protein>
<dbReference type="AlphaFoldDB" id="A0A9P0M4T4"/>
<keyword evidence="2" id="KW-1185">Reference proteome</keyword>
<gene>
    <name evidence="1" type="ORF">ACAOBT_LOCUS28282</name>
</gene>
<name>A0A9P0M4T4_ACAOB</name>
<evidence type="ECO:0000313" key="2">
    <source>
        <dbReference type="Proteomes" id="UP001152888"/>
    </source>
</evidence>
<dbReference type="Proteomes" id="UP001152888">
    <property type="component" value="Unassembled WGS sequence"/>
</dbReference>
<sequence length="105" mass="12296">RKNICHWAICYPPRISTELHPNNSCSREYHNISTVFSKYTRIQCNKASQNEKSKTSICHFHFCNPSVTCLKARDSFVCRYRRIYNCAGQQQCNIVSKKYIQPTSN</sequence>